<proteinExistence type="predicted"/>
<feature type="compositionally biased region" description="Low complexity" evidence="1">
    <location>
        <begin position="1"/>
        <end position="21"/>
    </location>
</feature>
<comment type="caution">
    <text evidence="2">The sequence shown here is derived from an EMBL/GenBank/DDBJ whole genome shotgun (WGS) entry which is preliminary data.</text>
</comment>
<name>A0A3L6FHG4_MAIZE</name>
<gene>
    <name evidence="2" type="ORF">Zm00014a_021336</name>
</gene>
<dbReference type="AlphaFoldDB" id="A0A3L6FHG4"/>
<dbReference type="EMBL" id="NCVQ01000004">
    <property type="protein sequence ID" value="PWZ32539.1"/>
    <property type="molecule type" value="Genomic_DNA"/>
</dbReference>
<sequence>MAPHATAPAPTHLPTASAAPSGLRWSGTPPPRPDPSMVRPSGLARLQSSLMLAGTRPRPGGQALGRRLRHPT</sequence>
<evidence type="ECO:0000256" key="1">
    <source>
        <dbReference type="SAM" id="MobiDB-lite"/>
    </source>
</evidence>
<organism evidence="2">
    <name type="scientific">Zea mays</name>
    <name type="common">Maize</name>
    <dbReference type="NCBI Taxonomy" id="4577"/>
    <lineage>
        <taxon>Eukaryota</taxon>
        <taxon>Viridiplantae</taxon>
        <taxon>Streptophyta</taxon>
        <taxon>Embryophyta</taxon>
        <taxon>Tracheophyta</taxon>
        <taxon>Spermatophyta</taxon>
        <taxon>Magnoliopsida</taxon>
        <taxon>Liliopsida</taxon>
        <taxon>Poales</taxon>
        <taxon>Poaceae</taxon>
        <taxon>PACMAD clade</taxon>
        <taxon>Panicoideae</taxon>
        <taxon>Andropogonodae</taxon>
        <taxon>Andropogoneae</taxon>
        <taxon>Tripsacinae</taxon>
        <taxon>Zea</taxon>
    </lineage>
</organism>
<accession>A0A3L6FHG4</accession>
<protein>
    <submittedName>
        <fullName evidence="2">Uncharacterized protein</fullName>
    </submittedName>
</protein>
<evidence type="ECO:0000313" key="2">
    <source>
        <dbReference type="EMBL" id="PWZ32539.1"/>
    </source>
</evidence>
<dbReference type="Proteomes" id="UP000251960">
    <property type="component" value="Chromosome 3"/>
</dbReference>
<reference evidence="2" key="1">
    <citation type="journal article" date="2018" name="Nat. Genet.">
        <title>Extensive intraspecific gene order and gene structural variations between Mo17 and other maize genomes.</title>
        <authorList>
            <person name="Sun S."/>
            <person name="Zhou Y."/>
            <person name="Chen J."/>
            <person name="Shi J."/>
            <person name="Zhao H."/>
            <person name="Zhao H."/>
            <person name="Song W."/>
            <person name="Zhang M."/>
            <person name="Cui Y."/>
            <person name="Dong X."/>
            <person name="Liu H."/>
            <person name="Ma X."/>
            <person name="Jiao Y."/>
            <person name="Wang B."/>
            <person name="Wei X."/>
            <person name="Stein J.C."/>
            <person name="Glaubitz J.C."/>
            <person name="Lu F."/>
            <person name="Yu G."/>
            <person name="Liang C."/>
            <person name="Fengler K."/>
            <person name="Li B."/>
            <person name="Rafalski A."/>
            <person name="Schnable P.S."/>
            <person name="Ware D.H."/>
            <person name="Buckler E.S."/>
            <person name="Lai J."/>
        </authorList>
    </citation>
    <scope>NUCLEOTIDE SEQUENCE [LARGE SCALE GENOMIC DNA]</scope>
    <source>
        <tissue evidence="2">Seedling</tissue>
    </source>
</reference>
<feature type="region of interest" description="Disordered" evidence="1">
    <location>
        <begin position="1"/>
        <end position="72"/>
    </location>
</feature>